<dbReference type="Gene3D" id="3.90.190.20">
    <property type="entry name" value="Mur ligase, C-terminal domain"/>
    <property type="match status" value="1"/>
</dbReference>
<dbReference type="PANTHER" id="PTHR11136">
    <property type="entry name" value="FOLYLPOLYGLUTAMATE SYNTHASE-RELATED"/>
    <property type="match status" value="1"/>
</dbReference>
<dbReference type="InterPro" id="IPR001645">
    <property type="entry name" value="Folylpolyglutamate_synth"/>
</dbReference>
<sequence>MTEDLDTERKLSEIMDRDVSTDLRSALGSLHMLPEGEQETPPQAIKLGNEERVAIHERYRAIEQAILARAPEHKVQPSLERVRMALGILGDPQTTYRSVHITGTNGKTSTARMLSALLMATGRKVGRYTSPHLHSMCERISINDEPVTEAQFNALFDDVAPYLDMVDEANERVGKPRMSFFEILTVIALAGFADIPVDAAVVEVGMGGTWDATNVLDAEVAVIAPIAHDHEKWLGSTLRQIAAEKAGIVKPGSVAIVAHQEPEVMEILEQRAREVDAQLRVEGRDFEVAQRRLAVGGQMLTVRTPAAVYADVFVPLVGAHQAQNAALALAAMEAFNGGRALEGALVEEGFASATSPGRLEVVRTSPSIVVDAAHNPHGARALATALGESFDYTHMVGVYAAMADKNVEAVLSEMEPILDSIVITGMDTPRAMPAQDLGEVAVDVFGPDRVSVQHSLLDAIDQAVEQADASTDPAASNGVVVFGSVVLVGHVRDLMKEQNQRL</sequence>
<dbReference type="PROSITE" id="PS01012">
    <property type="entry name" value="FOLYLPOLYGLU_SYNT_2"/>
    <property type="match status" value="1"/>
</dbReference>
<dbReference type="GO" id="GO:0016874">
    <property type="term" value="F:ligase activity"/>
    <property type="evidence" value="ECO:0007669"/>
    <property type="project" value="UniProtKB-KW"/>
</dbReference>
<dbReference type="InterPro" id="IPR004101">
    <property type="entry name" value="Mur_ligase_C"/>
</dbReference>
<dbReference type="NCBIfam" id="TIGR01499">
    <property type="entry name" value="folC"/>
    <property type="match status" value="1"/>
</dbReference>
<evidence type="ECO:0000256" key="5">
    <source>
        <dbReference type="ARBA" id="ARBA00022741"/>
    </source>
</evidence>
<keyword evidence="5" id="KW-0547">Nucleotide-binding</keyword>
<gene>
    <name evidence="12" type="ORF">QS713_07685</name>
</gene>
<proteinExistence type="inferred from homology"/>
<evidence type="ECO:0000256" key="2">
    <source>
        <dbReference type="ARBA" id="ARBA00013025"/>
    </source>
</evidence>
<dbReference type="Pfam" id="PF08245">
    <property type="entry name" value="Mur_ligase_M"/>
    <property type="match status" value="1"/>
</dbReference>
<reference evidence="12 13" key="1">
    <citation type="submission" date="2023-06" db="EMBL/GenBank/DDBJ databases">
        <title>Draft genome sequence of Gleimia hominis type strain CCUG 57540T.</title>
        <authorList>
            <person name="Salva-Serra F."/>
            <person name="Cardew S."/>
            <person name="Jensie Markopoulos S."/>
            <person name="Ohlen M."/>
            <person name="Inganas E."/>
            <person name="Svensson-Stadler L."/>
            <person name="Moore E.R.B."/>
        </authorList>
    </citation>
    <scope>NUCLEOTIDE SEQUENCE [LARGE SCALE GENOMIC DNA]</scope>
    <source>
        <strain evidence="12 13">CCUG 57540</strain>
    </source>
</reference>
<dbReference type="EMBL" id="JASXSX010000003">
    <property type="protein sequence ID" value="MDT3767939.1"/>
    <property type="molecule type" value="Genomic_DNA"/>
</dbReference>
<evidence type="ECO:0000256" key="7">
    <source>
        <dbReference type="ARBA" id="ARBA00022842"/>
    </source>
</evidence>
<comment type="catalytic activity">
    <reaction evidence="9">
        <text>(6S)-5,6,7,8-tetrahydrofolyl-(gamma-L-Glu)(n) + L-glutamate + ATP = (6S)-5,6,7,8-tetrahydrofolyl-(gamma-L-Glu)(n+1) + ADP + phosphate + H(+)</text>
        <dbReference type="Rhea" id="RHEA:10580"/>
        <dbReference type="Rhea" id="RHEA-COMP:14738"/>
        <dbReference type="Rhea" id="RHEA-COMP:14740"/>
        <dbReference type="ChEBI" id="CHEBI:15378"/>
        <dbReference type="ChEBI" id="CHEBI:29985"/>
        <dbReference type="ChEBI" id="CHEBI:30616"/>
        <dbReference type="ChEBI" id="CHEBI:43474"/>
        <dbReference type="ChEBI" id="CHEBI:141005"/>
        <dbReference type="ChEBI" id="CHEBI:456216"/>
        <dbReference type="EC" id="6.3.2.17"/>
    </reaction>
</comment>
<dbReference type="EC" id="6.3.2.17" evidence="2"/>
<dbReference type="InterPro" id="IPR036615">
    <property type="entry name" value="Mur_ligase_C_dom_sf"/>
</dbReference>
<accession>A0ABU3IC32</accession>
<feature type="domain" description="Mur ligase C-terminal" evidence="10">
    <location>
        <begin position="357"/>
        <end position="483"/>
    </location>
</feature>
<comment type="caution">
    <text evidence="12">The sequence shown here is derived from an EMBL/GenBank/DDBJ whole genome shotgun (WGS) entry which is preliminary data.</text>
</comment>
<evidence type="ECO:0000256" key="3">
    <source>
        <dbReference type="ARBA" id="ARBA00022598"/>
    </source>
</evidence>
<keyword evidence="4" id="KW-0479">Metal-binding</keyword>
<name>A0ABU3IC32_9ACTO</name>
<evidence type="ECO:0000256" key="8">
    <source>
        <dbReference type="ARBA" id="ARBA00030592"/>
    </source>
</evidence>
<dbReference type="InterPro" id="IPR036565">
    <property type="entry name" value="Mur-like_cat_sf"/>
</dbReference>
<keyword evidence="6" id="KW-0067">ATP-binding</keyword>
<dbReference type="Proteomes" id="UP001247542">
    <property type="component" value="Unassembled WGS sequence"/>
</dbReference>
<feature type="domain" description="Mur ligase central" evidence="11">
    <location>
        <begin position="193"/>
        <end position="331"/>
    </location>
</feature>
<dbReference type="RefSeq" id="WP_313274150.1">
    <property type="nucleotide sequence ID" value="NZ_JASXSX010000003.1"/>
</dbReference>
<evidence type="ECO:0000256" key="9">
    <source>
        <dbReference type="ARBA" id="ARBA00047493"/>
    </source>
</evidence>
<evidence type="ECO:0000313" key="13">
    <source>
        <dbReference type="Proteomes" id="UP001247542"/>
    </source>
</evidence>
<evidence type="ECO:0000256" key="4">
    <source>
        <dbReference type="ARBA" id="ARBA00022723"/>
    </source>
</evidence>
<dbReference type="InterPro" id="IPR013221">
    <property type="entry name" value="Mur_ligase_cen"/>
</dbReference>
<evidence type="ECO:0000259" key="10">
    <source>
        <dbReference type="Pfam" id="PF02875"/>
    </source>
</evidence>
<comment type="similarity">
    <text evidence="1">Belongs to the folylpolyglutamate synthase family.</text>
</comment>
<keyword evidence="13" id="KW-1185">Reference proteome</keyword>
<dbReference type="Gene3D" id="3.40.1190.10">
    <property type="entry name" value="Mur-like, catalytic domain"/>
    <property type="match status" value="1"/>
</dbReference>
<protein>
    <recommendedName>
        <fullName evidence="2">tetrahydrofolate synthase</fullName>
        <ecNumber evidence="2">6.3.2.17</ecNumber>
    </recommendedName>
    <alternativeName>
        <fullName evidence="8">Tetrahydrofolylpolyglutamate synthase</fullName>
    </alternativeName>
</protein>
<keyword evidence="3 12" id="KW-0436">Ligase</keyword>
<dbReference type="SUPFAM" id="SSF53623">
    <property type="entry name" value="MurD-like peptide ligases, catalytic domain"/>
    <property type="match status" value="1"/>
</dbReference>
<keyword evidence="7" id="KW-0460">Magnesium</keyword>
<dbReference type="SUPFAM" id="SSF53244">
    <property type="entry name" value="MurD-like peptide ligases, peptide-binding domain"/>
    <property type="match status" value="1"/>
</dbReference>
<dbReference type="InterPro" id="IPR018109">
    <property type="entry name" value="Folylpolyglutamate_synth_CS"/>
</dbReference>
<evidence type="ECO:0000256" key="6">
    <source>
        <dbReference type="ARBA" id="ARBA00022840"/>
    </source>
</evidence>
<dbReference type="PANTHER" id="PTHR11136:SF0">
    <property type="entry name" value="DIHYDROFOLATE SYNTHETASE-RELATED"/>
    <property type="match status" value="1"/>
</dbReference>
<evidence type="ECO:0000259" key="11">
    <source>
        <dbReference type="Pfam" id="PF08245"/>
    </source>
</evidence>
<dbReference type="Pfam" id="PF02875">
    <property type="entry name" value="Mur_ligase_C"/>
    <property type="match status" value="1"/>
</dbReference>
<evidence type="ECO:0000313" key="12">
    <source>
        <dbReference type="EMBL" id="MDT3767939.1"/>
    </source>
</evidence>
<evidence type="ECO:0000256" key="1">
    <source>
        <dbReference type="ARBA" id="ARBA00008276"/>
    </source>
</evidence>
<organism evidence="12 13">
    <name type="scientific">Gleimia hominis</name>
    <dbReference type="NCBI Taxonomy" id="595468"/>
    <lineage>
        <taxon>Bacteria</taxon>
        <taxon>Bacillati</taxon>
        <taxon>Actinomycetota</taxon>
        <taxon>Actinomycetes</taxon>
        <taxon>Actinomycetales</taxon>
        <taxon>Actinomycetaceae</taxon>
        <taxon>Gleimia</taxon>
    </lineage>
</organism>